<evidence type="ECO:0000256" key="2">
    <source>
        <dbReference type="SAM" id="Phobius"/>
    </source>
</evidence>
<evidence type="ECO:0000313" key="3">
    <source>
        <dbReference type="EMBL" id="TQL78176.1"/>
    </source>
</evidence>
<organism evidence="3 4">
    <name type="scientific">Stackebrandtia endophytica</name>
    <dbReference type="NCBI Taxonomy" id="1496996"/>
    <lineage>
        <taxon>Bacteria</taxon>
        <taxon>Bacillati</taxon>
        <taxon>Actinomycetota</taxon>
        <taxon>Actinomycetes</taxon>
        <taxon>Glycomycetales</taxon>
        <taxon>Glycomycetaceae</taxon>
        <taxon>Stackebrandtia</taxon>
    </lineage>
</organism>
<feature type="transmembrane region" description="Helical" evidence="2">
    <location>
        <begin position="135"/>
        <end position="157"/>
    </location>
</feature>
<protein>
    <submittedName>
        <fullName evidence="3">Uncharacterized protein</fullName>
    </submittedName>
</protein>
<keyword evidence="2" id="KW-0472">Membrane</keyword>
<dbReference type="EMBL" id="VFOW01000001">
    <property type="protein sequence ID" value="TQL78176.1"/>
    <property type="molecule type" value="Genomic_DNA"/>
</dbReference>
<accession>A0A543B054</accession>
<dbReference type="AlphaFoldDB" id="A0A543B054"/>
<keyword evidence="4" id="KW-1185">Reference proteome</keyword>
<feature type="transmembrane region" description="Helical" evidence="2">
    <location>
        <begin position="68"/>
        <end position="90"/>
    </location>
</feature>
<evidence type="ECO:0000313" key="4">
    <source>
        <dbReference type="Proteomes" id="UP000317043"/>
    </source>
</evidence>
<sequence>MRNMKFARDSRPVWAAAATALALTVLFGNGWFVTWLTAAVGELAIPGAIGLPGAVPGLRLWPLGETDWWHTASETIAAAGFIAIVWWRMARAHTPDGISRPFLTGWSTAVVALVCADVWRVVAQSFTQDLGLGGYFGYLVAAVIYGTVWAIATGWLIGLAAMIAARTATETPPPTDEPGDPESEEPTDTTTAPRAGVTDSPP</sequence>
<comment type="caution">
    <text evidence="3">The sequence shown here is derived from an EMBL/GenBank/DDBJ whole genome shotgun (WGS) entry which is preliminary data.</text>
</comment>
<feature type="transmembrane region" description="Helical" evidence="2">
    <location>
        <begin position="102"/>
        <end position="123"/>
    </location>
</feature>
<name>A0A543B054_9ACTN</name>
<gene>
    <name evidence="3" type="ORF">FB566_3754</name>
</gene>
<dbReference type="Proteomes" id="UP000317043">
    <property type="component" value="Unassembled WGS sequence"/>
</dbReference>
<feature type="compositionally biased region" description="Acidic residues" evidence="1">
    <location>
        <begin position="177"/>
        <end position="187"/>
    </location>
</feature>
<keyword evidence="2" id="KW-1133">Transmembrane helix</keyword>
<dbReference type="InParanoid" id="A0A543B054"/>
<proteinExistence type="predicted"/>
<reference evidence="3 4" key="1">
    <citation type="submission" date="2019-06" db="EMBL/GenBank/DDBJ databases">
        <title>Sequencing the genomes of 1000 actinobacteria strains.</title>
        <authorList>
            <person name="Klenk H.-P."/>
        </authorList>
    </citation>
    <scope>NUCLEOTIDE SEQUENCE [LARGE SCALE GENOMIC DNA]</scope>
    <source>
        <strain evidence="3 4">DSM 45928</strain>
    </source>
</reference>
<feature type="region of interest" description="Disordered" evidence="1">
    <location>
        <begin position="168"/>
        <end position="202"/>
    </location>
</feature>
<evidence type="ECO:0000256" key="1">
    <source>
        <dbReference type="SAM" id="MobiDB-lite"/>
    </source>
</evidence>
<keyword evidence="2" id="KW-0812">Transmembrane</keyword>